<keyword evidence="2" id="KW-1185">Reference proteome</keyword>
<organism evidence="1 2">
    <name type="scientific">Nelumbo nucifera</name>
    <name type="common">Sacred lotus</name>
    <dbReference type="NCBI Taxonomy" id="4432"/>
    <lineage>
        <taxon>Eukaryota</taxon>
        <taxon>Viridiplantae</taxon>
        <taxon>Streptophyta</taxon>
        <taxon>Embryophyta</taxon>
        <taxon>Tracheophyta</taxon>
        <taxon>Spermatophyta</taxon>
        <taxon>Magnoliopsida</taxon>
        <taxon>Proteales</taxon>
        <taxon>Nelumbonaceae</taxon>
        <taxon>Nelumbo</taxon>
    </lineage>
</organism>
<evidence type="ECO:0000313" key="2">
    <source>
        <dbReference type="Proteomes" id="UP000607653"/>
    </source>
</evidence>
<comment type="caution">
    <text evidence="1">The sequence shown here is derived from an EMBL/GenBank/DDBJ whole genome shotgun (WGS) entry which is preliminary data.</text>
</comment>
<dbReference type="Proteomes" id="UP000607653">
    <property type="component" value="Unassembled WGS sequence"/>
</dbReference>
<proteinExistence type="predicted"/>
<accession>A0A822XVR0</accession>
<name>A0A822XVR0_NELNU</name>
<reference evidence="1 2" key="1">
    <citation type="journal article" date="2020" name="Mol. Biol. Evol.">
        <title>Distinct Expression and Methylation Patterns for Genes with Different Fates following a Single Whole-Genome Duplication in Flowering Plants.</title>
        <authorList>
            <person name="Shi T."/>
            <person name="Rahmani R.S."/>
            <person name="Gugger P.F."/>
            <person name="Wang M."/>
            <person name="Li H."/>
            <person name="Zhang Y."/>
            <person name="Li Z."/>
            <person name="Wang Q."/>
            <person name="Van de Peer Y."/>
            <person name="Marchal K."/>
            <person name="Chen J."/>
        </authorList>
    </citation>
    <scope>NUCLEOTIDE SEQUENCE [LARGE SCALE GENOMIC DNA]</scope>
    <source>
        <tissue evidence="1">Leaf</tissue>
    </source>
</reference>
<dbReference type="EMBL" id="DUZY01000001">
    <property type="protein sequence ID" value="DAD24430.1"/>
    <property type="molecule type" value="Genomic_DNA"/>
</dbReference>
<sequence>MVHAISIHDGSVALNALGEEDKYPVIEEKESSNSKVAVKLTNGLRRDRAAKASFLNETLRLSEATSVASRAVVDANNMNHVVTIEEMVIGDELE</sequence>
<dbReference type="AlphaFoldDB" id="A0A822XVR0"/>
<evidence type="ECO:0000313" key="1">
    <source>
        <dbReference type="EMBL" id="DAD24430.1"/>
    </source>
</evidence>
<gene>
    <name evidence="1" type="ORF">HUJ06_025894</name>
</gene>
<protein>
    <submittedName>
        <fullName evidence="1">Uncharacterized protein</fullName>
    </submittedName>
</protein>